<evidence type="ECO:0000313" key="3">
    <source>
        <dbReference type="Proteomes" id="UP000800036"/>
    </source>
</evidence>
<keyword evidence="3" id="KW-1185">Reference proteome</keyword>
<dbReference type="AlphaFoldDB" id="A0A6A5UU60"/>
<gene>
    <name evidence="2" type="ORF">BU23DRAFT_574072</name>
</gene>
<feature type="region of interest" description="Disordered" evidence="1">
    <location>
        <begin position="555"/>
        <end position="598"/>
    </location>
</feature>
<feature type="compositionally biased region" description="Polar residues" evidence="1">
    <location>
        <begin position="357"/>
        <end position="377"/>
    </location>
</feature>
<dbReference type="OrthoDB" id="3748578at2759"/>
<feature type="region of interest" description="Disordered" evidence="1">
    <location>
        <begin position="97"/>
        <end position="126"/>
    </location>
</feature>
<evidence type="ECO:0000256" key="1">
    <source>
        <dbReference type="SAM" id="MobiDB-lite"/>
    </source>
</evidence>
<proteinExistence type="predicted"/>
<reference evidence="2" key="1">
    <citation type="journal article" date="2020" name="Stud. Mycol.">
        <title>101 Dothideomycetes genomes: a test case for predicting lifestyles and emergence of pathogens.</title>
        <authorList>
            <person name="Haridas S."/>
            <person name="Albert R."/>
            <person name="Binder M."/>
            <person name="Bloem J."/>
            <person name="Labutti K."/>
            <person name="Salamov A."/>
            <person name="Andreopoulos B."/>
            <person name="Baker S."/>
            <person name="Barry K."/>
            <person name="Bills G."/>
            <person name="Bluhm B."/>
            <person name="Cannon C."/>
            <person name="Castanera R."/>
            <person name="Culley D."/>
            <person name="Daum C."/>
            <person name="Ezra D."/>
            <person name="Gonzalez J."/>
            <person name="Henrissat B."/>
            <person name="Kuo A."/>
            <person name="Liang C."/>
            <person name="Lipzen A."/>
            <person name="Lutzoni F."/>
            <person name="Magnuson J."/>
            <person name="Mondo S."/>
            <person name="Nolan M."/>
            <person name="Ohm R."/>
            <person name="Pangilinan J."/>
            <person name="Park H.-J."/>
            <person name="Ramirez L."/>
            <person name="Alfaro M."/>
            <person name="Sun H."/>
            <person name="Tritt A."/>
            <person name="Yoshinaga Y."/>
            <person name="Zwiers L.-H."/>
            <person name="Turgeon B."/>
            <person name="Goodwin S."/>
            <person name="Spatafora J."/>
            <person name="Crous P."/>
            <person name="Grigoriev I."/>
        </authorList>
    </citation>
    <scope>NUCLEOTIDE SEQUENCE</scope>
    <source>
        <strain evidence="2">CBS 107.79</strain>
    </source>
</reference>
<feature type="compositionally biased region" description="Basic and acidic residues" evidence="1">
    <location>
        <begin position="222"/>
        <end position="235"/>
    </location>
</feature>
<dbReference type="Proteomes" id="UP000800036">
    <property type="component" value="Unassembled WGS sequence"/>
</dbReference>
<feature type="region of interest" description="Disordered" evidence="1">
    <location>
        <begin position="14"/>
        <end position="69"/>
    </location>
</feature>
<feature type="compositionally biased region" description="Low complexity" evidence="1">
    <location>
        <begin position="23"/>
        <end position="38"/>
    </location>
</feature>
<feature type="compositionally biased region" description="Polar residues" evidence="1">
    <location>
        <begin position="178"/>
        <end position="190"/>
    </location>
</feature>
<feature type="region of interest" description="Disordered" evidence="1">
    <location>
        <begin position="265"/>
        <end position="317"/>
    </location>
</feature>
<feature type="region of interest" description="Disordered" evidence="1">
    <location>
        <begin position="212"/>
        <end position="240"/>
    </location>
</feature>
<feature type="region of interest" description="Disordered" evidence="1">
    <location>
        <begin position="160"/>
        <end position="194"/>
    </location>
</feature>
<evidence type="ECO:0000313" key="2">
    <source>
        <dbReference type="EMBL" id="KAF1966456.1"/>
    </source>
</evidence>
<dbReference type="EMBL" id="ML976746">
    <property type="protein sequence ID" value="KAF1966456.1"/>
    <property type="molecule type" value="Genomic_DNA"/>
</dbReference>
<protein>
    <submittedName>
        <fullName evidence="2">Uncharacterized protein</fullName>
    </submittedName>
</protein>
<accession>A0A6A5UU60</accession>
<feature type="compositionally biased region" description="Polar residues" evidence="1">
    <location>
        <begin position="578"/>
        <end position="598"/>
    </location>
</feature>
<organism evidence="2 3">
    <name type="scientific">Bimuria novae-zelandiae CBS 107.79</name>
    <dbReference type="NCBI Taxonomy" id="1447943"/>
    <lineage>
        <taxon>Eukaryota</taxon>
        <taxon>Fungi</taxon>
        <taxon>Dikarya</taxon>
        <taxon>Ascomycota</taxon>
        <taxon>Pezizomycotina</taxon>
        <taxon>Dothideomycetes</taxon>
        <taxon>Pleosporomycetidae</taxon>
        <taxon>Pleosporales</taxon>
        <taxon>Massarineae</taxon>
        <taxon>Didymosphaeriaceae</taxon>
        <taxon>Bimuria</taxon>
    </lineage>
</organism>
<sequence>MSFDPFAAFCAEMEERTKRAGSRDQPSGSSSDSRIGSSTRNHSHEIAVRYHRRRATSSRRTNASVESSVWPYRGPNRYTPAFSVIPAATAISDFSVRASQSEDKSPATSDVEGEVRNLTHVSRQHGKTVRAAATAGNCTPDSQSHRSIILWSPHAPLPRVDISSGESVGELDKPSPSAFPNKTRQPTTGEPKNCSHAVLPFSSLTASTEQIEIEGRAPTMDEDSKQRCKSVREHPPCTSQPSFQYLVSRMPSQMSNLNPFSAKRLSEAEQRAAKSYNPEAAPNKLLPSSVPTPEQRPTPPLSLRQRGLPPAYKPRIGSVSRGRGLIHEAAECGEAMAAPVHLTEEALAAHDQELGTSTSYTRQQGTQASTTGSSVPPETSAMETEFQALVVDNPGATYKSSYGAYRQPIKSGGAGRAPIYLDFNCDERPAVGAAFEYAAANTKQDATANNVINFVKGEGEGMGHRCEETLEPRSDFTSWTWAPGPAAPVALVNVPDIYFHQTVTAEQLLTPHRAAPSTSYRNREVLRRATIANIRTTVHKDTSISQQPLRPTSLADRTRQLRSPKLPSPHSIAITPERPSTMSQEVNTPAEQTISSSGNWKMKSEIEAKDGVLRTTSDGPLGGNIIEESTGDIVELNSPDDAAQKYYEETDKNASTRRINAPEAKNGGTLQDDPRARKPIGRVLKNWWTGSSRPPPDEPMKIFQVGHKKPGKANLEEMIDVRRHQGDANVRYTVQKIFKRFWAAEMVKEFGEDWVNKADANDVFMRKVENFVIGLAVDKTKTEDQEEASEAPAVDPKALKKERKSWCLCASKVPLVFFGHDGMEI</sequence>
<feature type="region of interest" description="Disordered" evidence="1">
    <location>
        <begin position="357"/>
        <end position="380"/>
    </location>
</feature>
<name>A0A6A5UU60_9PLEO</name>